<organism evidence="2 3">
    <name type="scientific">Rubrivivax albus</name>
    <dbReference type="NCBI Taxonomy" id="2499835"/>
    <lineage>
        <taxon>Bacteria</taxon>
        <taxon>Pseudomonadati</taxon>
        <taxon>Pseudomonadota</taxon>
        <taxon>Betaproteobacteria</taxon>
        <taxon>Burkholderiales</taxon>
        <taxon>Sphaerotilaceae</taxon>
        <taxon>Rubrivivax</taxon>
    </lineage>
</organism>
<evidence type="ECO:0000259" key="1">
    <source>
        <dbReference type="Pfam" id="PF01636"/>
    </source>
</evidence>
<proteinExistence type="predicted"/>
<dbReference type="Proteomes" id="UP000288178">
    <property type="component" value="Unassembled WGS sequence"/>
</dbReference>
<dbReference type="OrthoDB" id="3806873at2"/>
<dbReference type="Pfam" id="PF01636">
    <property type="entry name" value="APH"/>
    <property type="match status" value="1"/>
</dbReference>
<dbReference type="InterPro" id="IPR011009">
    <property type="entry name" value="Kinase-like_dom_sf"/>
</dbReference>
<evidence type="ECO:0000313" key="2">
    <source>
        <dbReference type="EMBL" id="RVT53513.1"/>
    </source>
</evidence>
<comment type="caution">
    <text evidence="2">The sequence shown here is derived from an EMBL/GenBank/DDBJ whole genome shotgun (WGS) entry which is preliminary data.</text>
</comment>
<sequence length="390" mass="43062">MMVLGLPRELAGLGSALARHWPCGTPYGLRITSVRRSASRQRDPHPWRLALEVDWHDGARRGRQRLHGLTWRDGGSHAAWAQARTQAWADPAAGPSLLHLPELDMLLWAWPNDPGLPQLPALLDPAAWPAGLGPVDLHRHQPGHRASLRRQGVWAKTLAAPVARRLACRFRHFAQVPAAVMHVPRLIAVDAHTLFQADAPVRPLRLADRPADHAPALAAALAAVHQAPRHLGGRRSGDHWPRAIERRRRKLRRVLPVAAPMIDRVADGLLAQAHAVATGPSTLLHGDAHLDQFGVDAQGRLWMFDLDEMCCGDPLEDLAAVLSRDGLPPGIAGRLQAAYREAAPALWCPQRLRWHRGAQALLQATRAFVFQVPDWAAVAERRLQEARSWL</sequence>
<keyword evidence="3" id="KW-1185">Reference proteome</keyword>
<dbReference type="EMBL" id="SACT01000001">
    <property type="protein sequence ID" value="RVT53513.1"/>
    <property type="molecule type" value="Genomic_DNA"/>
</dbReference>
<gene>
    <name evidence="2" type="ORF">ENE75_01010</name>
</gene>
<evidence type="ECO:0000313" key="3">
    <source>
        <dbReference type="Proteomes" id="UP000288178"/>
    </source>
</evidence>
<dbReference type="SUPFAM" id="SSF56112">
    <property type="entry name" value="Protein kinase-like (PK-like)"/>
    <property type="match status" value="1"/>
</dbReference>
<name>A0A437JZN4_9BURK</name>
<reference evidence="2 3" key="1">
    <citation type="submission" date="2019-01" db="EMBL/GenBank/DDBJ databases">
        <authorList>
            <person name="Chen W.-M."/>
        </authorList>
    </citation>
    <scope>NUCLEOTIDE SEQUENCE [LARGE SCALE GENOMIC DNA]</scope>
    <source>
        <strain evidence="2 3">ICH-3</strain>
    </source>
</reference>
<protein>
    <recommendedName>
        <fullName evidence="1">Aminoglycoside phosphotransferase domain-containing protein</fullName>
    </recommendedName>
</protein>
<dbReference type="RefSeq" id="WP_128194736.1">
    <property type="nucleotide sequence ID" value="NZ_SACT01000001.1"/>
</dbReference>
<dbReference type="Gene3D" id="3.90.1200.10">
    <property type="match status" value="1"/>
</dbReference>
<accession>A0A437JZN4</accession>
<dbReference type="AlphaFoldDB" id="A0A437JZN4"/>
<dbReference type="InterPro" id="IPR002575">
    <property type="entry name" value="Aminoglycoside_PTrfase"/>
</dbReference>
<feature type="domain" description="Aminoglycoside phosphotransferase" evidence="1">
    <location>
        <begin position="170"/>
        <end position="347"/>
    </location>
</feature>